<dbReference type="Gene3D" id="3.40.50.410">
    <property type="entry name" value="von Willebrand factor, type A domain"/>
    <property type="match status" value="1"/>
</dbReference>
<dbReference type="GO" id="GO:0090110">
    <property type="term" value="P:COPII-coated vesicle cargo loading"/>
    <property type="evidence" value="ECO:0007669"/>
    <property type="project" value="TreeGrafter"/>
</dbReference>
<accession>A0A6P6XN11</accession>
<dbReference type="OrthoDB" id="49016at2759"/>
<dbReference type="InterPro" id="IPR006896">
    <property type="entry name" value="Sec23/24_trunk_dom"/>
</dbReference>
<organism evidence="2 3">
    <name type="scientific">Coffea arabica</name>
    <name type="common">Arabian coffee</name>
    <dbReference type="NCBI Taxonomy" id="13443"/>
    <lineage>
        <taxon>Eukaryota</taxon>
        <taxon>Viridiplantae</taxon>
        <taxon>Streptophyta</taxon>
        <taxon>Embryophyta</taxon>
        <taxon>Tracheophyta</taxon>
        <taxon>Spermatophyta</taxon>
        <taxon>Magnoliopsida</taxon>
        <taxon>eudicotyledons</taxon>
        <taxon>Gunneridae</taxon>
        <taxon>Pentapetalae</taxon>
        <taxon>asterids</taxon>
        <taxon>lamiids</taxon>
        <taxon>Gentianales</taxon>
        <taxon>Rubiaceae</taxon>
        <taxon>Ixoroideae</taxon>
        <taxon>Gardenieae complex</taxon>
        <taxon>Bertiereae - Coffeeae clade</taxon>
        <taxon>Coffeeae</taxon>
        <taxon>Coffea</taxon>
    </lineage>
</organism>
<feature type="domain" description="Sec23/Sec24 trunk" evidence="1">
    <location>
        <begin position="4"/>
        <end position="102"/>
    </location>
</feature>
<protein>
    <submittedName>
        <fullName evidence="3">Protein transport protein SEC24 A-like</fullName>
    </submittedName>
</protein>
<gene>
    <name evidence="3" type="primary">LOC113743607</name>
</gene>
<dbReference type="SUPFAM" id="SSF53300">
    <property type="entry name" value="vWA-like"/>
    <property type="match status" value="1"/>
</dbReference>
<dbReference type="GO" id="GO:0030127">
    <property type="term" value="C:COPII vesicle coat"/>
    <property type="evidence" value="ECO:0007669"/>
    <property type="project" value="InterPro"/>
</dbReference>
<dbReference type="PANTHER" id="PTHR13803">
    <property type="entry name" value="SEC24-RELATED PROTEIN"/>
    <property type="match status" value="1"/>
</dbReference>
<dbReference type="PANTHER" id="PTHR13803:SF39">
    <property type="entry name" value="SECRETORY 24AB, ISOFORM A"/>
    <property type="match status" value="1"/>
</dbReference>
<reference evidence="2" key="1">
    <citation type="journal article" date="2025" name="Foods">
        <title>Unveiling the Microbial Signatures of Arabica Coffee Cherries: Insights into Ripeness Specific Diversity, Functional Traits, and Implications for Quality and Safety.</title>
        <authorList>
            <consortium name="RefSeq"/>
            <person name="Tenea G.N."/>
            <person name="Cifuentes V."/>
            <person name="Reyes P."/>
            <person name="Cevallos-Vallejos M."/>
        </authorList>
    </citation>
    <scope>NUCLEOTIDE SEQUENCE [LARGE SCALE GENOMIC DNA]</scope>
</reference>
<proteinExistence type="predicted"/>
<dbReference type="RefSeq" id="XP_027127457.1">
    <property type="nucleotide sequence ID" value="XM_027271656.2"/>
</dbReference>
<dbReference type="AlphaFoldDB" id="A0A6P6XN11"/>
<sequence>MGVAHAIRSCLDTLADFPKTQIGFMAFDCRIHFYNMKSSLMQRQMLVVSDLDDMFFLLPYDLLVNLFESRTMVDAFLDGLPSMFENTSHVEYAFSPAVKVLYQNILVDRYIIAQISSLLVRERN</sequence>
<dbReference type="GO" id="GO:0000149">
    <property type="term" value="F:SNARE binding"/>
    <property type="evidence" value="ECO:0007669"/>
    <property type="project" value="TreeGrafter"/>
</dbReference>
<dbReference type="GO" id="GO:0008270">
    <property type="term" value="F:zinc ion binding"/>
    <property type="evidence" value="ECO:0007669"/>
    <property type="project" value="TreeGrafter"/>
</dbReference>
<dbReference type="InterPro" id="IPR036465">
    <property type="entry name" value="vWFA_dom_sf"/>
</dbReference>
<dbReference type="GO" id="GO:0070971">
    <property type="term" value="C:endoplasmic reticulum exit site"/>
    <property type="evidence" value="ECO:0007669"/>
    <property type="project" value="TreeGrafter"/>
</dbReference>
<dbReference type="GeneID" id="113743607"/>
<reference evidence="3" key="2">
    <citation type="submission" date="2025-08" db="UniProtKB">
        <authorList>
            <consortium name="RefSeq"/>
        </authorList>
    </citation>
    <scope>IDENTIFICATION</scope>
    <source>
        <tissue evidence="3">Leaves</tissue>
    </source>
</reference>
<evidence type="ECO:0000259" key="1">
    <source>
        <dbReference type="Pfam" id="PF04811"/>
    </source>
</evidence>
<dbReference type="InterPro" id="IPR050550">
    <property type="entry name" value="SEC23_SEC24_subfamily"/>
</dbReference>
<dbReference type="Proteomes" id="UP001652660">
    <property type="component" value="Chromosome 5e"/>
</dbReference>
<dbReference type="Pfam" id="PF04811">
    <property type="entry name" value="Sec23_trunk"/>
    <property type="match status" value="1"/>
</dbReference>
<name>A0A6P6XN11_COFAR</name>
<evidence type="ECO:0000313" key="2">
    <source>
        <dbReference type="Proteomes" id="UP001652660"/>
    </source>
</evidence>
<keyword evidence="2" id="KW-1185">Reference proteome</keyword>
<dbReference type="GO" id="GO:0006886">
    <property type="term" value="P:intracellular protein transport"/>
    <property type="evidence" value="ECO:0007669"/>
    <property type="project" value="InterPro"/>
</dbReference>
<evidence type="ECO:0000313" key="3">
    <source>
        <dbReference type="RefSeq" id="XP_027127457.1"/>
    </source>
</evidence>